<evidence type="ECO:0000259" key="15">
    <source>
        <dbReference type="PROSITE" id="PS51910"/>
    </source>
</evidence>
<evidence type="ECO:0000256" key="8">
    <source>
        <dbReference type="ARBA" id="ARBA00023295"/>
    </source>
</evidence>
<evidence type="ECO:0000256" key="12">
    <source>
        <dbReference type="SAM" id="SignalP"/>
    </source>
</evidence>
<feature type="compositionally biased region" description="Polar residues" evidence="11">
    <location>
        <begin position="208"/>
        <end position="218"/>
    </location>
</feature>
<dbReference type="InterPro" id="IPR050314">
    <property type="entry name" value="Glycosyl_Hydrlase_18"/>
</dbReference>
<dbReference type="Gene3D" id="3.20.20.80">
    <property type="entry name" value="Glycosidases"/>
    <property type="match status" value="1"/>
</dbReference>
<protein>
    <recommendedName>
        <fullName evidence="3">chitinase</fullName>
        <ecNumber evidence="3">3.2.1.14</ecNumber>
    </recommendedName>
</protein>
<evidence type="ECO:0000256" key="1">
    <source>
        <dbReference type="ARBA" id="ARBA00000822"/>
    </source>
</evidence>
<dbReference type="PROSITE" id="PS51910">
    <property type="entry name" value="GH18_2"/>
    <property type="match status" value="1"/>
</dbReference>
<dbReference type="SUPFAM" id="SSF49265">
    <property type="entry name" value="Fibronectin type III"/>
    <property type="match status" value="1"/>
</dbReference>
<dbReference type="EMBL" id="JBHSOA010000064">
    <property type="protein sequence ID" value="MFC5855381.1"/>
    <property type="molecule type" value="Genomic_DNA"/>
</dbReference>
<dbReference type="InterPro" id="IPR013783">
    <property type="entry name" value="Ig-like_fold"/>
</dbReference>
<dbReference type="CDD" id="cd06548">
    <property type="entry name" value="GH18_chitinase"/>
    <property type="match status" value="1"/>
</dbReference>
<dbReference type="InterPro" id="IPR018366">
    <property type="entry name" value="CBM2_CS"/>
</dbReference>
<dbReference type="Gene3D" id="2.60.40.290">
    <property type="match status" value="1"/>
</dbReference>
<dbReference type="RefSeq" id="WP_381368274.1">
    <property type="nucleotide sequence ID" value="NZ_JBHSOA010000064.1"/>
</dbReference>
<dbReference type="InterPro" id="IPR036116">
    <property type="entry name" value="FN3_sf"/>
</dbReference>
<comment type="caution">
    <text evidence="16">The sequence shown here is derived from an EMBL/GenBank/DDBJ whole genome shotgun (WGS) entry which is preliminary data.</text>
</comment>
<feature type="domain" description="Fibronectin type-III" evidence="13">
    <location>
        <begin position="144"/>
        <end position="229"/>
    </location>
</feature>
<dbReference type="PROSITE" id="PS50853">
    <property type="entry name" value="FN3"/>
    <property type="match status" value="1"/>
</dbReference>
<dbReference type="PANTHER" id="PTHR11177:SF317">
    <property type="entry name" value="CHITINASE 12-RELATED"/>
    <property type="match status" value="1"/>
</dbReference>
<evidence type="ECO:0000313" key="17">
    <source>
        <dbReference type="Proteomes" id="UP001596180"/>
    </source>
</evidence>
<dbReference type="Proteomes" id="UP001596180">
    <property type="component" value="Unassembled WGS sequence"/>
</dbReference>
<dbReference type="CDD" id="cd00063">
    <property type="entry name" value="FN3"/>
    <property type="match status" value="1"/>
</dbReference>
<keyword evidence="8 10" id="KW-0326">Glycosidase</keyword>
<dbReference type="SMART" id="SM00636">
    <property type="entry name" value="Glyco_18"/>
    <property type="match status" value="1"/>
</dbReference>
<dbReference type="InterPro" id="IPR001579">
    <property type="entry name" value="Glyco_hydro_18_chit_AS"/>
</dbReference>
<evidence type="ECO:0000259" key="14">
    <source>
        <dbReference type="PROSITE" id="PS51173"/>
    </source>
</evidence>
<feature type="region of interest" description="Disordered" evidence="11">
    <location>
        <begin position="136"/>
        <end position="155"/>
    </location>
</feature>
<evidence type="ECO:0000256" key="10">
    <source>
        <dbReference type="RuleBase" id="RU000489"/>
    </source>
</evidence>
<evidence type="ECO:0000256" key="11">
    <source>
        <dbReference type="SAM" id="MobiDB-lite"/>
    </source>
</evidence>
<proteinExistence type="inferred from homology"/>
<dbReference type="PROSITE" id="PS01095">
    <property type="entry name" value="GH18_1"/>
    <property type="match status" value="1"/>
</dbReference>
<name>A0ABW1E509_9ACTN</name>
<evidence type="ECO:0000256" key="9">
    <source>
        <dbReference type="ARBA" id="ARBA00023326"/>
    </source>
</evidence>
<evidence type="ECO:0000259" key="13">
    <source>
        <dbReference type="PROSITE" id="PS50853"/>
    </source>
</evidence>
<accession>A0ABW1E509</accession>
<dbReference type="SMART" id="SM00637">
    <property type="entry name" value="CBD_II"/>
    <property type="match status" value="1"/>
</dbReference>
<organism evidence="16 17">
    <name type="scientific">Streptomyces chlorus</name>
    <dbReference type="NCBI Taxonomy" id="887452"/>
    <lineage>
        <taxon>Bacteria</taxon>
        <taxon>Bacillati</taxon>
        <taxon>Actinomycetota</taxon>
        <taxon>Actinomycetes</taxon>
        <taxon>Kitasatosporales</taxon>
        <taxon>Streptomycetaceae</taxon>
        <taxon>Streptomyces</taxon>
    </lineage>
</organism>
<keyword evidence="7" id="KW-0119">Carbohydrate metabolism</keyword>
<dbReference type="SUPFAM" id="SSF51445">
    <property type="entry name" value="(Trans)glycosidases"/>
    <property type="match status" value="1"/>
</dbReference>
<dbReference type="Pfam" id="PF00553">
    <property type="entry name" value="CBM_2"/>
    <property type="match status" value="1"/>
</dbReference>
<feature type="compositionally biased region" description="Low complexity" evidence="11">
    <location>
        <begin position="137"/>
        <end position="151"/>
    </location>
</feature>
<keyword evidence="5 10" id="KW-0378">Hydrolase</keyword>
<dbReference type="Gene3D" id="3.10.50.10">
    <property type="match status" value="1"/>
</dbReference>
<dbReference type="PROSITE" id="PS00561">
    <property type="entry name" value="CBM2_A"/>
    <property type="match status" value="1"/>
</dbReference>
<dbReference type="InterPro" id="IPR012291">
    <property type="entry name" value="CBM2_carb-bd_dom_sf"/>
</dbReference>
<dbReference type="GO" id="GO:0016787">
    <property type="term" value="F:hydrolase activity"/>
    <property type="evidence" value="ECO:0007669"/>
    <property type="project" value="UniProtKB-KW"/>
</dbReference>
<reference evidence="17" key="1">
    <citation type="journal article" date="2019" name="Int. J. Syst. Evol. Microbiol.">
        <title>The Global Catalogue of Microorganisms (GCM) 10K type strain sequencing project: providing services to taxonomists for standard genome sequencing and annotation.</title>
        <authorList>
            <consortium name="The Broad Institute Genomics Platform"/>
            <consortium name="The Broad Institute Genome Sequencing Center for Infectious Disease"/>
            <person name="Wu L."/>
            <person name="Ma J."/>
        </authorList>
    </citation>
    <scope>NUCLEOTIDE SEQUENCE [LARGE SCALE GENOMIC DNA]</scope>
    <source>
        <strain evidence="17">JCM 10411</strain>
    </source>
</reference>
<feature type="chain" id="PRO_5046517919" description="chitinase" evidence="12">
    <location>
        <begin position="31"/>
        <end position="607"/>
    </location>
</feature>
<keyword evidence="4 12" id="KW-0732">Signal</keyword>
<dbReference type="Gene3D" id="2.60.40.10">
    <property type="entry name" value="Immunoglobulins"/>
    <property type="match status" value="1"/>
</dbReference>
<comment type="catalytic activity">
    <reaction evidence="1">
        <text>Random endo-hydrolysis of N-acetyl-beta-D-glucosaminide (1-&gt;4)-beta-linkages in chitin and chitodextrins.</text>
        <dbReference type="EC" id="3.2.1.14"/>
    </reaction>
</comment>
<dbReference type="InterPro" id="IPR029070">
    <property type="entry name" value="Chitinase_insertion_sf"/>
</dbReference>
<dbReference type="InterPro" id="IPR003961">
    <property type="entry name" value="FN3_dom"/>
</dbReference>
<evidence type="ECO:0000256" key="2">
    <source>
        <dbReference type="ARBA" id="ARBA00009121"/>
    </source>
</evidence>
<dbReference type="SUPFAM" id="SSF54556">
    <property type="entry name" value="Chitinase insertion domain"/>
    <property type="match status" value="1"/>
</dbReference>
<gene>
    <name evidence="16" type="ORF">ACFPZI_27440</name>
</gene>
<dbReference type="Pfam" id="PF00704">
    <property type="entry name" value="Glyco_hydro_18"/>
    <property type="match status" value="1"/>
</dbReference>
<evidence type="ECO:0000256" key="3">
    <source>
        <dbReference type="ARBA" id="ARBA00012729"/>
    </source>
</evidence>
<dbReference type="SUPFAM" id="SSF49384">
    <property type="entry name" value="Carbohydrate-binding domain"/>
    <property type="match status" value="1"/>
</dbReference>
<dbReference type="InterPro" id="IPR008965">
    <property type="entry name" value="CBM2/CBM3_carb-bd_dom_sf"/>
</dbReference>
<dbReference type="InterPro" id="IPR001223">
    <property type="entry name" value="Glyco_hydro18_cat"/>
</dbReference>
<dbReference type="EC" id="3.2.1.14" evidence="3"/>
<feature type="region of interest" description="Disordered" evidence="11">
    <location>
        <begin position="208"/>
        <end position="238"/>
    </location>
</feature>
<dbReference type="PANTHER" id="PTHR11177">
    <property type="entry name" value="CHITINASE"/>
    <property type="match status" value="1"/>
</dbReference>
<evidence type="ECO:0000256" key="4">
    <source>
        <dbReference type="ARBA" id="ARBA00022729"/>
    </source>
</evidence>
<comment type="similarity">
    <text evidence="2">Belongs to the glycosyl hydrolase 18 family. Chitinase class II subfamily.</text>
</comment>
<feature type="domain" description="GH18" evidence="15">
    <location>
        <begin position="239"/>
        <end position="607"/>
    </location>
</feature>
<evidence type="ECO:0000256" key="6">
    <source>
        <dbReference type="ARBA" id="ARBA00023024"/>
    </source>
</evidence>
<evidence type="ECO:0000256" key="5">
    <source>
        <dbReference type="ARBA" id="ARBA00022801"/>
    </source>
</evidence>
<keyword evidence="6" id="KW-0146">Chitin degradation</keyword>
<dbReference type="InterPro" id="IPR001919">
    <property type="entry name" value="CBD2"/>
</dbReference>
<dbReference type="Pfam" id="PF00041">
    <property type="entry name" value="fn3"/>
    <property type="match status" value="1"/>
</dbReference>
<dbReference type="SMART" id="SM00060">
    <property type="entry name" value="FN3"/>
    <property type="match status" value="1"/>
</dbReference>
<dbReference type="PROSITE" id="PS51173">
    <property type="entry name" value="CBM2"/>
    <property type="match status" value="1"/>
</dbReference>
<feature type="signal peptide" evidence="12">
    <location>
        <begin position="1"/>
        <end position="30"/>
    </location>
</feature>
<keyword evidence="17" id="KW-1185">Reference proteome</keyword>
<evidence type="ECO:0000313" key="16">
    <source>
        <dbReference type="EMBL" id="MFC5855381.1"/>
    </source>
</evidence>
<dbReference type="InterPro" id="IPR017853">
    <property type="entry name" value="GH"/>
</dbReference>
<dbReference type="InterPro" id="IPR011583">
    <property type="entry name" value="Chitinase_II/V-like_cat"/>
</dbReference>
<evidence type="ECO:0000256" key="7">
    <source>
        <dbReference type="ARBA" id="ARBA00023277"/>
    </source>
</evidence>
<keyword evidence="9" id="KW-0624">Polysaccharide degradation</keyword>
<feature type="domain" description="CBM2" evidence="14">
    <location>
        <begin position="27"/>
        <end position="134"/>
    </location>
</feature>
<sequence length="607" mass="63369">MRFRHRAVAGFATLLLPFSALVALASPAQAATSATATYAKTQDWGSGFEGKWTVKNTGTTALNAWTVEWDFPSGTSVTSAWDADVTSSGNHWTAKNKSWNGTLAPGASLSFGFNGSGTGAPAGCKLNGGSCDGTSVPGDAAPSAPGTPSASNVTDTSVRLSWSAATDDKGVKNYDVLRDGAKVATVTGTSYTDSGLSKGTDYSYSVQARDTADQTGPVSGSVRVRTTGNTEEPPPTGNKVKLGYFTEWGVYGRNYHVKNLVTSGSAAKITHINYAFGNVTNGQCKLDDAYAATDKAYTADQSVSGTADTWDQPLRGNFNQLRQLKAKYPHIKVLYSFGGWTYSGGFGQAAQNPAAFAKSCKAVVEDPRWADVFDGIDIDWEYPNACGLTCDTSGPAAFRNLSQALRAEFGRNYLVTAAITADGSSGGKIDAADYGGAAQYLDWYNVMTYDYFGAFDKNGPTAPHSPLTSYNGIPQDGFNSAAAISKLKAKGVPASKLLLGIGFYGRGWTGVTQAAPGGAATGPAPGTYEAGIEDYKILKNSCPATGTVAGTAYAHCGGNWWSYDTPATIAGKMSWAKSQGLGGAFFWEFSGDTANGELATAIDSGLR</sequence>